<evidence type="ECO:0000313" key="1">
    <source>
        <dbReference type="EMBL" id="KAH7933839.1"/>
    </source>
</evidence>
<keyword evidence="2" id="KW-1185">Reference proteome</keyword>
<protein>
    <submittedName>
        <fullName evidence="1">Uncharacterized protein</fullName>
    </submittedName>
</protein>
<sequence length="311" mass="32649">MPVQLIKSFEPEDEDDCSKTRKHKAHWCSEDGTTEGYYPAFVHALVGIAHGKAEKEAEASARALHGNRAESMCAENFSVGHQFPLEDLGALEKTNQATSTPSLNEGVSAETAESAHAPMMRIEAGVEATSMAGALSLSAPLAVAVYLQGRHAQVGCFLLLMDRKGLDNHLQAHRRRAAAQQASSANQPASPTSCDDSNVDSPISSTTTSPASSKVPTPASTPAPGVQTVAVACEPSDGNNSESVRKSTGARPKDRRPLPPGLLSDSESEEEPAFCGGSSSIAPSDGALFQGSQRSMDEESDIVEHTRVPAT</sequence>
<proteinExistence type="predicted"/>
<gene>
    <name evidence="1" type="ORF">HPB49_017988</name>
</gene>
<accession>A0ACB8C4Q5</accession>
<dbReference type="EMBL" id="CM023478">
    <property type="protein sequence ID" value="KAH7933839.1"/>
    <property type="molecule type" value="Genomic_DNA"/>
</dbReference>
<evidence type="ECO:0000313" key="2">
    <source>
        <dbReference type="Proteomes" id="UP000821865"/>
    </source>
</evidence>
<name>A0ACB8C4Q5_DERSI</name>
<reference evidence="1" key="1">
    <citation type="submission" date="2020-05" db="EMBL/GenBank/DDBJ databases">
        <title>Large-scale comparative analyses of tick genomes elucidate their genetic diversity and vector capacities.</title>
        <authorList>
            <person name="Jia N."/>
            <person name="Wang J."/>
            <person name="Shi W."/>
            <person name="Du L."/>
            <person name="Sun Y."/>
            <person name="Zhan W."/>
            <person name="Jiang J."/>
            <person name="Wang Q."/>
            <person name="Zhang B."/>
            <person name="Ji P."/>
            <person name="Sakyi L.B."/>
            <person name="Cui X."/>
            <person name="Yuan T."/>
            <person name="Jiang B."/>
            <person name="Yang W."/>
            <person name="Lam T.T.-Y."/>
            <person name="Chang Q."/>
            <person name="Ding S."/>
            <person name="Wang X."/>
            <person name="Zhu J."/>
            <person name="Ruan X."/>
            <person name="Zhao L."/>
            <person name="Wei J."/>
            <person name="Que T."/>
            <person name="Du C."/>
            <person name="Cheng J."/>
            <person name="Dai P."/>
            <person name="Han X."/>
            <person name="Huang E."/>
            <person name="Gao Y."/>
            <person name="Liu J."/>
            <person name="Shao H."/>
            <person name="Ye R."/>
            <person name="Li L."/>
            <person name="Wei W."/>
            <person name="Wang X."/>
            <person name="Wang C."/>
            <person name="Yang T."/>
            <person name="Huo Q."/>
            <person name="Li W."/>
            <person name="Guo W."/>
            <person name="Chen H."/>
            <person name="Zhou L."/>
            <person name="Ni X."/>
            <person name="Tian J."/>
            <person name="Zhou Y."/>
            <person name="Sheng Y."/>
            <person name="Liu T."/>
            <person name="Pan Y."/>
            <person name="Xia L."/>
            <person name="Li J."/>
            <person name="Zhao F."/>
            <person name="Cao W."/>
        </authorList>
    </citation>
    <scope>NUCLEOTIDE SEQUENCE</scope>
    <source>
        <strain evidence="1">Dsil-2018</strain>
    </source>
</reference>
<comment type="caution">
    <text evidence="1">The sequence shown here is derived from an EMBL/GenBank/DDBJ whole genome shotgun (WGS) entry which is preliminary data.</text>
</comment>
<dbReference type="Proteomes" id="UP000821865">
    <property type="component" value="Chromosome 9"/>
</dbReference>
<organism evidence="1 2">
    <name type="scientific">Dermacentor silvarum</name>
    <name type="common">Tick</name>
    <dbReference type="NCBI Taxonomy" id="543639"/>
    <lineage>
        <taxon>Eukaryota</taxon>
        <taxon>Metazoa</taxon>
        <taxon>Ecdysozoa</taxon>
        <taxon>Arthropoda</taxon>
        <taxon>Chelicerata</taxon>
        <taxon>Arachnida</taxon>
        <taxon>Acari</taxon>
        <taxon>Parasitiformes</taxon>
        <taxon>Ixodida</taxon>
        <taxon>Ixodoidea</taxon>
        <taxon>Ixodidae</taxon>
        <taxon>Rhipicephalinae</taxon>
        <taxon>Dermacentor</taxon>
    </lineage>
</organism>